<evidence type="ECO:0000313" key="8">
    <source>
        <dbReference type="EMBL" id="ANC68231.1"/>
    </source>
</evidence>
<keyword evidence="4" id="KW-0238">DNA-binding</keyword>
<dbReference type="Pfam" id="PF05598">
    <property type="entry name" value="DUF772"/>
    <property type="match status" value="1"/>
</dbReference>
<keyword evidence="5" id="KW-0233">DNA recombination</keyword>
<gene>
    <name evidence="8" type="primary">tnpA2</name>
</gene>
<evidence type="ECO:0000256" key="4">
    <source>
        <dbReference type="ARBA" id="ARBA00023125"/>
    </source>
</evidence>
<evidence type="ECO:0000256" key="5">
    <source>
        <dbReference type="ARBA" id="ARBA00023172"/>
    </source>
</evidence>
<dbReference type="InterPro" id="IPR008490">
    <property type="entry name" value="Transposase_InsH_N"/>
</dbReference>
<keyword evidence="3" id="KW-0815">Transposition</keyword>
<proteinExistence type="inferred from homology"/>
<sequence>MKQITFADAEYAGKRKQTRKELFLIEMDRVVPWKGLISLIEPHYPKGEGGRPAYPLMAMLRVHLMQNWFGYSDPAMEEALYETTILRQFAGLSLERIPDETTILNFRRLLEKHELAAGILGMINGYLGDRGLSLRQGTIVDATLINVPSSTKNKDGKRDPEMHQTKKGNQYYFGMKAHIGVDDESGLVHSVVGTPANVADVTQVDKFLHGDENVVCADAGYTGVEKRSEHEGRAVIWQVAARRSTYKKLGKSSPLYKAKRKVEKAKAQVRAKVEHPFRVIKRQFGYTKVRFRGLVKNTAQLVTLFALSNLWMARRHLLANTGEVRL</sequence>
<feature type="domain" description="Transposase IS4-like" evidence="6">
    <location>
        <begin position="135"/>
        <end position="310"/>
    </location>
</feature>
<dbReference type="Pfam" id="PF01609">
    <property type="entry name" value="DDE_Tnp_1"/>
    <property type="match status" value="1"/>
</dbReference>
<comment type="function">
    <text evidence="1">Involved in the transposition of the insertion sequence IS5.</text>
</comment>
<dbReference type="NCBIfam" id="NF033581">
    <property type="entry name" value="transpos_IS5_4"/>
    <property type="match status" value="1"/>
</dbReference>
<dbReference type="PANTHER" id="PTHR35604">
    <property type="entry name" value="TRANSPOSASE INSH FOR INSERTION SEQUENCE ELEMENT IS5A-RELATED"/>
    <property type="match status" value="1"/>
</dbReference>
<dbReference type="GO" id="GO:0004803">
    <property type="term" value="F:transposase activity"/>
    <property type="evidence" value="ECO:0007669"/>
    <property type="project" value="InterPro"/>
</dbReference>
<evidence type="ECO:0000256" key="1">
    <source>
        <dbReference type="ARBA" id="ARBA00003544"/>
    </source>
</evidence>
<name>A0A168SQ11_ECTOL</name>
<dbReference type="GO" id="GO:0006313">
    <property type="term" value="P:DNA transposition"/>
    <property type="evidence" value="ECO:0007669"/>
    <property type="project" value="InterPro"/>
</dbReference>
<dbReference type="InterPro" id="IPR002559">
    <property type="entry name" value="Transposase_11"/>
</dbReference>
<evidence type="ECO:0000256" key="2">
    <source>
        <dbReference type="ARBA" id="ARBA00010075"/>
    </source>
</evidence>
<dbReference type="PANTHER" id="PTHR35604:SF2">
    <property type="entry name" value="TRANSPOSASE INSH FOR INSERTION SEQUENCE ELEMENT IS5A-RELATED"/>
    <property type="match status" value="1"/>
</dbReference>
<evidence type="ECO:0000259" key="7">
    <source>
        <dbReference type="Pfam" id="PF05598"/>
    </source>
</evidence>
<accession>A0A168SQ11</accession>
<dbReference type="InterPro" id="IPR047959">
    <property type="entry name" value="Transpos_IS5"/>
</dbReference>
<comment type="similarity">
    <text evidence="2">Belongs to the transposase 11 family.</text>
</comment>
<protein>
    <submittedName>
        <fullName evidence="8">TnpA2</fullName>
    </submittedName>
</protein>
<feature type="domain" description="Transposase InsH N-terminal" evidence="7">
    <location>
        <begin position="17"/>
        <end position="108"/>
    </location>
</feature>
<dbReference type="GO" id="GO:0003677">
    <property type="term" value="F:DNA binding"/>
    <property type="evidence" value="ECO:0007669"/>
    <property type="project" value="UniProtKB-KW"/>
</dbReference>
<dbReference type="AlphaFoldDB" id="A0A168SQ11"/>
<evidence type="ECO:0000256" key="3">
    <source>
        <dbReference type="ARBA" id="ARBA00022578"/>
    </source>
</evidence>
<evidence type="ECO:0000259" key="6">
    <source>
        <dbReference type="Pfam" id="PF01609"/>
    </source>
</evidence>
<reference evidence="8" key="1">
    <citation type="submission" date="2016-02" db="EMBL/GenBank/DDBJ databases">
        <title>P. pseudoalcaligenes C70 harbours reduntant catechol 2,3-dioxygenases.</title>
        <authorList>
            <person name="Heinaru E."/>
            <person name="Naanuri E."/>
            <person name="Joesaar M."/>
        </authorList>
    </citation>
    <scope>NUCLEOTIDE SEQUENCE</scope>
    <source>
        <strain evidence="8">C70</strain>
    </source>
</reference>
<dbReference type="EMBL" id="KU695544">
    <property type="protein sequence ID" value="ANC68231.1"/>
    <property type="molecule type" value="Genomic_DNA"/>
</dbReference>
<organism evidence="8">
    <name type="scientific">Ectopseudomonas oleovorans</name>
    <name type="common">Pseudomonas oleovorans</name>
    <dbReference type="NCBI Taxonomy" id="301"/>
    <lineage>
        <taxon>Bacteria</taxon>
        <taxon>Pseudomonadati</taxon>
        <taxon>Pseudomonadota</taxon>
        <taxon>Gammaproteobacteria</taxon>
        <taxon>Pseudomonadales</taxon>
        <taxon>Pseudomonadaceae</taxon>
        <taxon>Ectopseudomonas</taxon>
    </lineage>
</organism>